<comment type="caution">
    <text evidence="2">The sequence shown here is derived from an EMBL/GenBank/DDBJ whole genome shotgun (WGS) entry which is preliminary data.</text>
</comment>
<name>A0AAV4ZB89_9HYPH</name>
<dbReference type="RefSeq" id="WP_238254120.1">
    <property type="nucleotide sequence ID" value="NZ_BPQF01000016.1"/>
</dbReference>
<accession>A0AAV4ZB89</accession>
<proteinExistence type="predicted"/>
<organism evidence="2 3">
    <name type="scientific">Methylobacterium bullatum</name>
    <dbReference type="NCBI Taxonomy" id="570505"/>
    <lineage>
        <taxon>Bacteria</taxon>
        <taxon>Pseudomonadati</taxon>
        <taxon>Pseudomonadota</taxon>
        <taxon>Alphaproteobacteria</taxon>
        <taxon>Hyphomicrobiales</taxon>
        <taxon>Methylobacteriaceae</taxon>
        <taxon>Methylobacterium</taxon>
    </lineage>
</organism>
<evidence type="ECO:0000256" key="1">
    <source>
        <dbReference type="SAM" id="MobiDB-lite"/>
    </source>
</evidence>
<reference evidence="2" key="2">
    <citation type="submission" date="2021-08" db="EMBL/GenBank/DDBJ databases">
        <authorList>
            <person name="Tani A."/>
            <person name="Ola A."/>
            <person name="Ogura Y."/>
            <person name="Katsura K."/>
            <person name="Hayashi T."/>
        </authorList>
    </citation>
    <scope>NUCLEOTIDE SEQUENCE</scope>
    <source>
        <strain evidence="2">DSM 21893</strain>
    </source>
</reference>
<dbReference type="Proteomes" id="UP001055307">
    <property type="component" value="Unassembled WGS sequence"/>
</dbReference>
<feature type="compositionally biased region" description="Low complexity" evidence="1">
    <location>
        <begin position="225"/>
        <end position="243"/>
    </location>
</feature>
<feature type="compositionally biased region" description="Low complexity" evidence="1">
    <location>
        <begin position="180"/>
        <end position="198"/>
    </location>
</feature>
<protein>
    <submittedName>
        <fullName evidence="2">Uncharacterized protein</fullName>
    </submittedName>
</protein>
<dbReference type="EMBL" id="BPQF01000016">
    <property type="protein sequence ID" value="GJD40899.1"/>
    <property type="molecule type" value="Genomic_DNA"/>
</dbReference>
<gene>
    <name evidence="2" type="ORF">OICFNHDK_3375</name>
</gene>
<evidence type="ECO:0000313" key="2">
    <source>
        <dbReference type="EMBL" id="GJD40899.1"/>
    </source>
</evidence>
<feature type="region of interest" description="Disordered" evidence="1">
    <location>
        <begin position="156"/>
        <end position="276"/>
    </location>
</feature>
<evidence type="ECO:0000313" key="3">
    <source>
        <dbReference type="Proteomes" id="UP001055307"/>
    </source>
</evidence>
<reference evidence="2" key="1">
    <citation type="journal article" date="2016" name="Front. Microbiol.">
        <title>Genome Sequence of the Piezophilic, Mesophilic Sulfate-Reducing Bacterium Desulfovibrio indicus J2T.</title>
        <authorList>
            <person name="Cao J."/>
            <person name="Maignien L."/>
            <person name="Shao Z."/>
            <person name="Alain K."/>
            <person name="Jebbar M."/>
        </authorList>
    </citation>
    <scope>NUCLEOTIDE SEQUENCE</scope>
    <source>
        <strain evidence="2">DSM 21893</strain>
    </source>
</reference>
<keyword evidence="3" id="KW-1185">Reference proteome</keyword>
<feature type="compositionally biased region" description="Pro residues" evidence="1">
    <location>
        <begin position="244"/>
        <end position="276"/>
    </location>
</feature>
<dbReference type="AlphaFoldDB" id="A0AAV4ZB89"/>
<sequence>MKHRLPNLALRSLALRSFALRSLALAGLTGLLGHGLVLPAQAETENKTARPGQRIFLQGFTHYFPTQGCRSKAALVDMVSPPRGGRVEIRREFRILSNKIDERGATIRQVDGCEDVKKDSMSIFYTARPDFSGLDTLSVAVTFPDGTTVPYTFRITVPEGERRQAPAVSQAPAPRGNGAGQAAGTTATAPAARAASTGDFLRDTVRGATPAPRQVPASPPPPAANAPGATAAAGVAAPPARVEAPPPARIEAPASPPAPREMAPAPRPRPAAMPQL</sequence>